<dbReference type="Proteomes" id="UP000481858">
    <property type="component" value="Unassembled WGS sequence"/>
</dbReference>
<accession>A0A7C8N369</accession>
<dbReference type="InParanoid" id="A0A7C8N369"/>
<feature type="domain" description="DUF7908" evidence="3">
    <location>
        <begin position="173"/>
        <end position="271"/>
    </location>
</feature>
<organism evidence="4 5">
    <name type="scientific">Xylaria multiplex</name>
    <dbReference type="NCBI Taxonomy" id="323545"/>
    <lineage>
        <taxon>Eukaryota</taxon>
        <taxon>Fungi</taxon>
        <taxon>Dikarya</taxon>
        <taxon>Ascomycota</taxon>
        <taxon>Pezizomycotina</taxon>
        <taxon>Sordariomycetes</taxon>
        <taxon>Xylariomycetidae</taxon>
        <taxon>Xylariales</taxon>
        <taxon>Xylariaceae</taxon>
        <taxon>Xylaria</taxon>
    </lineage>
</organism>
<feature type="region of interest" description="Disordered" evidence="1">
    <location>
        <begin position="113"/>
        <end position="135"/>
    </location>
</feature>
<keyword evidence="5" id="KW-1185">Reference proteome</keyword>
<evidence type="ECO:0000256" key="1">
    <source>
        <dbReference type="SAM" id="MobiDB-lite"/>
    </source>
</evidence>
<evidence type="ECO:0000256" key="2">
    <source>
        <dbReference type="SAM" id="SignalP"/>
    </source>
</evidence>
<keyword evidence="2" id="KW-0732">Signal</keyword>
<evidence type="ECO:0000313" key="5">
    <source>
        <dbReference type="Proteomes" id="UP000481858"/>
    </source>
</evidence>
<dbReference type="InterPro" id="IPR057230">
    <property type="entry name" value="DUF7908"/>
</dbReference>
<sequence length="447" mass="46673">MLPYFVVLACLVYRGYGQGAHRNRSPKFNPLYEPNKLVGKPQSKCYTYMKTVLITLPADPTTTREDDPPYTILLDDPGDPGDPADPGIVDPGEPTHYLPGWGYATAPAGIAPANGPTRTLPPSASDAEDTAGPLQVRPPMLPVIFGISRIRNSDIDPSQLSDGFIGKPSSGPTFNCSEAQVFALGNSQLQGGGKLVGVDPGIAYTAINTLPEGRIATGFASVSGFLEWRDPSFYGGAARFCKTANGNVYAIFMNSRGPAGCVTVYLTVYYAERCRNGVVVDTEELRSIYSSLFGAATATSMPPPAQNTMAGNFYAATNGNGGVSGQSASAIGTISSSPKATNSLSTGTTSSNGPQASLFIGGGVNIATLPSLTSPSPQAITNPFNSSGAPLPIGVLVAPHSLIHCYEPKSIKPSDCHSFICARATTISSTSHPFSIALAKSRTTLEY</sequence>
<evidence type="ECO:0000313" key="4">
    <source>
        <dbReference type="EMBL" id="KAF2965497.1"/>
    </source>
</evidence>
<feature type="chain" id="PRO_5028804229" description="DUF7908 domain-containing protein" evidence="2">
    <location>
        <begin position="18"/>
        <end position="447"/>
    </location>
</feature>
<dbReference type="AlphaFoldDB" id="A0A7C8N369"/>
<dbReference type="Pfam" id="PF25485">
    <property type="entry name" value="DUF7908"/>
    <property type="match status" value="1"/>
</dbReference>
<dbReference type="OrthoDB" id="4405280at2759"/>
<protein>
    <recommendedName>
        <fullName evidence="3">DUF7908 domain-containing protein</fullName>
    </recommendedName>
</protein>
<gene>
    <name evidence="4" type="ORF">GQX73_g8083</name>
</gene>
<comment type="caution">
    <text evidence="4">The sequence shown here is derived from an EMBL/GenBank/DDBJ whole genome shotgun (WGS) entry which is preliminary data.</text>
</comment>
<name>A0A7C8N369_9PEZI</name>
<dbReference type="EMBL" id="WUBL01000114">
    <property type="protein sequence ID" value="KAF2965497.1"/>
    <property type="molecule type" value="Genomic_DNA"/>
</dbReference>
<feature type="signal peptide" evidence="2">
    <location>
        <begin position="1"/>
        <end position="17"/>
    </location>
</feature>
<reference evidence="4 5" key="1">
    <citation type="submission" date="2019-12" db="EMBL/GenBank/DDBJ databases">
        <title>Draft genome sequence of the ascomycete Xylaria multiplex DSM 110363.</title>
        <authorList>
            <person name="Buettner E."/>
            <person name="Kellner H."/>
        </authorList>
    </citation>
    <scope>NUCLEOTIDE SEQUENCE [LARGE SCALE GENOMIC DNA]</scope>
    <source>
        <strain evidence="4 5">DSM 110363</strain>
    </source>
</reference>
<evidence type="ECO:0000259" key="3">
    <source>
        <dbReference type="Pfam" id="PF25485"/>
    </source>
</evidence>
<proteinExistence type="predicted"/>